<feature type="domain" description="EamA" evidence="2">
    <location>
        <begin position="147"/>
        <end position="283"/>
    </location>
</feature>
<keyword evidence="1" id="KW-1133">Transmembrane helix</keyword>
<dbReference type="SUPFAM" id="SSF103481">
    <property type="entry name" value="Multidrug resistance efflux transporter EmrE"/>
    <property type="match status" value="2"/>
</dbReference>
<feature type="transmembrane region" description="Helical" evidence="1">
    <location>
        <begin position="178"/>
        <end position="199"/>
    </location>
</feature>
<dbReference type="Proteomes" id="UP000176287">
    <property type="component" value="Unassembled WGS sequence"/>
</dbReference>
<feature type="transmembrane region" description="Helical" evidence="1">
    <location>
        <begin position="92"/>
        <end position="113"/>
    </location>
</feature>
<comment type="caution">
    <text evidence="3">The sequence shown here is derived from an EMBL/GenBank/DDBJ whole genome shotgun (WGS) entry which is preliminary data.</text>
</comment>
<feature type="transmembrane region" description="Helical" evidence="1">
    <location>
        <begin position="240"/>
        <end position="258"/>
    </location>
</feature>
<evidence type="ECO:0000256" key="1">
    <source>
        <dbReference type="SAM" id="Phobius"/>
    </source>
</evidence>
<feature type="transmembrane region" description="Helical" evidence="1">
    <location>
        <begin position="6"/>
        <end position="24"/>
    </location>
</feature>
<keyword evidence="1" id="KW-0812">Transmembrane</keyword>
<evidence type="ECO:0000313" key="4">
    <source>
        <dbReference type="Proteomes" id="UP000176287"/>
    </source>
</evidence>
<dbReference type="InterPro" id="IPR000620">
    <property type="entry name" value="EamA_dom"/>
</dbReference>
<accession>A0A1G2CFR4</accession>
<organism evidence="3 4">
    <name type="scientific">Candidatus Liptonbacteria bacterium RIFCSPLOWO2_01_FULL_45_15</name>
    <dbReference type="NCBI Taxonomy" id="1798649"/>
    <lineage>
        <taxon>Bacteria</taxon>
        <taxon>Candidatus Liptoniibacteriota</taxon>
    </lineage>
</organism>
<feature type="transmembrane region" description="Helical" evidence="1">
    <location>
        <begin position="119"/>
        <end position="136"/>
    </location>
</feature>
<gene>
    <name evidence="3" type="ORF">A3B13_00650</name>
</gene>
<name>A0A1G2CFR4_9BACT</name>
<reference evidence="3 4" key="1">
    <citation type="journal article" date="2016" name="Nat. Commun.">
        <title>Thousands of microbial genomes shed light on interconnected biogeochemical processes in an aquifer system.</title>
        <authorList>
            <person name="Anantharaman K."/>
            <person name="Brown C.T."/>
            <person name="Hug L.A."/>
            <person name="Sharon I."/>
            <person name="Castelle C.J."/>
            <person name="Probst A.J."/>
            <person name="Thomas B.C."/>
            <person name="Singh A."/>
            <person name="Wilkins M.J."/>
            <person name="Karaoz U."/>
            <person name="Brodie E.L."/>
            <person name="Williams K.H."/>
            <person name="Hubbard S.S."/>
            <person name="Banfield J.F."/>
        </authorList>
    </citation>
    <scope>NUCLEOTIDE SEQUENCE [LARGE SCALE GENOMIC DNA]</scope>
</reference>
<feature type="transmembrane region" description="Helical" evidence="1">
    <location>
        <begin position="36"/>
        <end position="57"/>
    </location>
</feature>
<keyword evidence="1" id="KW-0472">Membrane</keyword>
<sequence>MIVEGWFIHSLIAVTAVGVTMALFKVPTSKGHNKFVYSFFGFVVASILSFIFLRSSINIDSNAMLFGLGWGSLYALIVLLQMEILKKLDTSAVFPITGTISNVFVLIIGLLFFHDKLSIQQFLGVSLAFFTVGFYNQIHKHITFKNGLLFGASAIVLLSTLAKFIQKSGSISTEIENFIFWQLFFAMLTSAIILIFIAGKDTGWKSGFSKYIIVWAIALGTTTFIGTVEIVRALTTGPFSLVYTINSFYILITSLIAWKFFGERLTKHKIIFLLIAIISVILMGLK</sequence>
<proteinExistence type="predicted"/>
<feature type="transmembrane region" description="Helical" evidence="1">
    <location>
        <begin position="63"/>
        <end position="80"/>
    </location>
</feature>
<dbReference type="Gene3D" id="1.10.3730.20">
    <property type="match status" value="2"/>
</dbReference>
<dbReference type="InterPro" id="IPR037185">
    <property type="entry name" value="EmrE-like"/>
</dbReference>
<dbReference type="AlphaFoldDB" id="A0A1G2CFR4"/>
<evidence type="ECO:0000259" key="2">
    <source>
        <dbReference type="Pfam" id="PF00892"/>
    </source>
</evidence>
<protein>
    <recommendedName>
        <fullName evidence="2">EamA domain-containing protein</fullName>
    </recommendedName>
</protein>
<feature type="transmembrane region" description="Helical" evidence="1">
    <location>
        <begin position="211"/>
        <end position="234"/>
    </location>
</feature>
<dbReference type="EMBL" id="MHKZ01000029">
    <property type="protein sequence ID" value="OGZ00067.1"/>
    <property type="molecule type" value="Genomic_DNA"/>
</dbReference>
<evidence type="ECO:0000313" key="3">
    <source>
        <dbReference type="EMBL" id="OGZ00067.1"/>
    </source>
</evidence>
<dbReference type="Pfam" id="PF00892">
    <property type="entry name" value="EamA"/>
    <property type="match status" value="2"/>
</dbReference>
<feature type="domain" description="EamA" evidence="2">
    <location>
        <begin position="10"/>
        <end position="133"/>
    </location>
</feature>
<feature type="transmembrane region" description="Helical" evidence="1">
    <location>
        <begin position="148"/>
        <end position="166"/>
    </location>
</feature>
<dbReference type="GO" id="GO:0016020">
    <property type="term" value="C:membrane"/>
    <property type="evidence" value="ECO:0007669"/>
    <property type="project" value="InterPro"/>
</dbReference>
<dbReference type="STRING" id="1798649.A3B13_00650"/>
<feature type="transmembrane region" description="Helical" evidence="1">
    <location>
        <begin position="270"/>
        <end position="285"/>
    </location>
</feature>